<dbReference type="Proteomes" id="UP000283975">
    <property type="component" value="Unassembled WGS sequence"/>
</dbReference>
<evidence type="ECO:0008006" key="3">
    <source>
        <dbReference type="Google" id="ProtNLM"/>
    </source>
</evidence>
<dbReference type="RefSeq" id="WP_119205055.1">
    <property type="nucleotide sequence ID" value="NZ_JANFYA010000022.1"/>
</dbReference>
<name>A0A414AVC9_9FIRM</name>
<accession>A0A414AVC9</accession>
<sequence length="594" mass="67521">MAMTKVTCFNDKNYRNNNILALNDSRMLIGADYGGENYREYFGLMQFAMPALYDQNITSAKLYLYVTESKTRVTFETQFYNIKEIVNINTYDSFENMYGDKYVMGGNDEKVFDVSSTIYNSWVSLDITNLVVGNNANPTFSIVLVDNNHDQWASGAGGTQIPYVCRVATIEGGYAPYIEITHEDAKPFKPSIIYPDGDILPNSGNVTFRWKYNSGFSAGQAKYDFGWKMQSESQWNDVMVATSNQQHTMDASAFRNGIAEWRVRTYNGIGMVSEYATGQFYVVGKPGNPIITGVKNDALTEITWSAERSEESSARVKIMQYGKEIYDSGVISGGIEDAHKPNIILQNGVYAAILSIANIYDLWSDQVSKSFTINCQRPDTPELTVQSYDDFVRLEFSGNINSFYIYRAEGEKEFLPIAYVNLPFSNKGYSYEDYGVKSDRMYRYYVRAYYDGGISDSKIREVFVKYDGYYISEINHMEKRVKLMLSNDTEYIPVNMSKENSNALVNYLGRRYPIKEAGTFSKRTLSITAFIYGGQEEVLEEIMDANGLYCFRGRNIVAYVDITSYNASNAFFDKGYIINLSMEQLEHGEGISYV</sequence>
<evidence type="ECO:0000313" key="1">
    <source>
        <dbReference type="EMBL" id="RHC55680.1"/>
    </source>
</evidence>
<dbReference type="GO" id="GO:0005576">
    <property type="term" value="C:extracellular region"/>
    <property type="evidence" value="ECO:0007669"/>
    <property type="project" value="UniProtKB-SubCell"/>
</dbReference>
<organism evidence="1 2">
    <name type="scientific">Enterocloster bolteae</name>
    <dbReference type="NCBI Taxonomy" id="208479"/>
    <lineage>
        <taxon>Bacteria</taxon>
        <taxon>Bacillati</taxon>
        <taxon>Bacillota</taxon>
        <taxon>Clostridia</taxon>
        <taxon>Lachnospirales</taxon>
        <taxon>Lachnospiraceae</taxon>
        <taxon>Enterocloster</taxon>
    </lineage>
</organism>
<dbReference type="NCBIfam" id="NF033679">
    <property type="entry name" value="DNRLRE_dom"/>
    <property type="match status" value="1"/>
</dbReference>
<protein>
    <recommendedName>
        <fullName evidence="3">Fibronectin type III domain-containing protein</fullName>
    </recommendedName>
</protein>
<gene>
    <name evidence="1" type="ORF">DW839_12565</name>
</gene>
<dbReference type="EMBL" id="QSHZ01000012">
    <property type="protein sequence ID" value="RHC55680.1"/>
    <property type="molecule type" value="Genomic_DNA"/>
</dbReference>
<reference evidence="1 2" key="1">
    <citation type="submission" date="2018-08" db="EMBL/GenBank/DDBJ databases">
        <title>A genome reference for cultivated species of the human gut microbiota.</title>
        <authorList>
            <person name="Zou Y."/>
            <person name="Xue W."/>
            <person name="Luo G."/>
        </authorList>
    </citation>
    <scope>NUCLEOTIDE SEQUENCE [LARGE SCALE GENOMIC DNA]</scope>
    <source>
        <strain evidence="1 2">AM35-14</strain>
    </source>
</reference>
<dbReference type="AlphaFoldDB" id="A0A414AVC9"/>
<evidence type="ECO:0000313" key="2">
    <source>
        <dbReference type="Proteomes" id="UP000283975"/>
    </source>
</evidence>
<dbReference type="InterPro" id="IPR013783">
    <property type="entry name" value="Ig-like_fold"/>
</dbReference>
<dbReference type="Gene3D" id="2.60.40.10">
    <property type="entry name" value="Immunoglobulins"/>
    <property type="match status" value="1"/>
</dbReference>
<proteinExistence type="predicted"/>
<comment type="caution">
    <text evidence="1">The sequence shown here is derived from an EMBL/GenBank/DDBJ whole genome shotgun (WGS) entry which is preliminary data.</text>
</comment>